<name>G8WRN4_STREN</name>
<feature type="region of interest" description="Disordered" evidence="1">
    <location>
        <begin position="24"/>
        <end position="56"/>
    </location>
</feature>
<protein>
    <submittedName>
        <fullName evidence="2">Uncharacterized protein</fullName>
    </submittedName>
</protein>
<organism evidence="2 3">
    <name type="scientific">Streptantibioticus cattleyicolor (strain ATCC 35852 / DSM 46488 / JCM 4925 / NBRC 14057 / NRRL 8057)</name>
    <name type="common">Streptomyces cattleya</name>
    <dbReference type="NCBI Taxonomy" id="1003195"/>
    <lineage>
        <taxon>Bacteria</taxon>
        <taxon>Bacillati</taxon>
        <taxon>Actinomycetota</taxon>
        <taxon>Actinomycetes</taxon>
        <taxon>Kitasatosporales</taxon>
        <taxon>Streptomycetaceae</taxon>
        <taxon>Streptantibioticus</taxon>
    </lineage>
</organism>
<evidence type="ECO:0000256" key="1">
    <source>
        <dbReference type="SAM" id="MobiDB-lite"/>
    </source>
</evidence>
<evidence type="ECO:0000313" key="3">
    <source>
        <dbReference type="Proteomes" id="UP000007842"/>
    </source>
</evidence>
<gene>
    <name evidence="2" type="ordered locus">SCATT_12400</name>
</gene>
<dbReference type="HOGENOM" id="CLU_3012217_0_0_11"/>
<feature type="compositionally biased region" description="Basic residues" evidence="1">
    <location>
        <begin position="35"/>
        <end position="48"/>
    </location>
</feature>
<dbReference type="EMBL" id="CP003219">
    <property type="protein sequence ID" value="AEW93611.1"/>
    <property type="molecule type" value="Genomic_DNA"/>
</dbReference>
<dbReference type="AlphaFoldDB" id="G8WRN4"/>
<evidence type="ECO:0000313" key="2">
    <source>
        <dbReference type="EMBL" id="AEW93611.1"/>
    </source>
</evidence>
<reference evidence="3" key="1">
    <citation type="submission" date="2011-12" db="EMBL/GenBank/DDBJ databases">
        <title>Complete genome sequence of Streptomyces cattleya strain DSM 46488.</title>
        <authorList>
            <person name="Ou H.-Y."/>
            <person name="Li P."/>
            <person name="Zhao C."/>
            <person name="O'Hagan D."/>
            <person name="Deng Z."/>
        </authorList>
    </citation>
    <scope>NUCLEOTIDE SEQUENCE [LARGE SCALE GENOMIC DNA]</scope>
    <source>
        <strain evidence="3">ATCC 35852 / DSM 46488 / JCM 4925 / NBRC 14057 / NRRL 8057</strain>
    </source>
</reference>
<sequence>MVALFRMVVRRVHHARSAEHDVPRPVITMPSLPPMRRRPRRQGARAGHRFTVPVRG</sequence>
<proteinExistence type="predicted"/>
<dbReference type="Proteomes" id="UP000007842">
    <property type="component" value="Chromosome"/>
</dbReference>
<keyword evidence="3" id="KW-1185">Reference proteome</keyword>
<accession>G8WRN4</accession>
<dbReference type="KEGG" id="scy:SCATT_12400"/>